<dbReference type="AlphaFoldDB" id="A0AAV4AQK4"/>
<comment type="caution">
    <text evidence="1">The sequence shown here is derived from an EMBL/GenBank/DDBJ whole genome shotgun (WGS) entry which is preliminary data.</text>
</comment>
<sequence>MSLKMLSTPFIGAKVKENCCTDKAQRMRRAIFVCRRKDRGLWSICKMKGFTSKYFWKKVLGIHHSKTLLHNHRIVSCRVSQLCQLDLPLLEG</sequence>
<dbReference type="EMBL" id="BLXT01004001">
    <property type="protein sequence ID" value="GFO08848.1"/>
    <property type="molecule type" value="Genomic_DNA"/>
</dbReference>
<name>A0AAV4AQK4_9GAST</name>
<proteinExistence type="predicted"/>
<evidence type="ECO:0000313" key="1">
    <source>
        <dbReference type="EMBL" id="GFO08848.1"/>
    </source>
</evidence>
<accession>A0AAV4AQK4</accession>
<reference evidence="1 2" key="1">
    <citation type="journal article" date="2021" name="Elife">
        <title>Chloroplast acquisition without the gene transfer in kleptoplastic sea slugs, Plakobranchus ocellatus.</title>
        <authorList>
            <person name="Maeda T."/>
            <person name="Takahashi S."/>
            <person name="Yoshida T."/>
            <person name="Shimamura S."/>
            <person name="Takaki Y."/>
            <person name="Nagai Y."/>
            <person name="Toyoda A."/>
            <person name="Suzuki Y."/>
            <person name="Arimoto A."/>
            <person name="Ishii H."/>
            <person name="Satoh N."/>
            <person name="Nishiyama T."/>
            <person name="Hasebe M."/>
            <person name="Maruyama T."/>
            <person name="Minagawa J."/>
            <person name="Obokata J."/>
            <person name="Shigenobu S."/>
        </authorList>
    </citation>
    <scope>NUCLEOTIDE SEQUENCE [LARGE SCALE GENOMIC DNA]</scope>
</reference>
<keyword evidence="2" id="KW-1185">Reference proteome</keyword>
<gene>
    <name evidence="1" type="ORF">PoB_003535300</name>
</gene>
<protein>
    <submittedName>
        <fullName evidence="1">Uncharacterized protein</fullName>
    </submittedName>
</protein>
<dbReference type="Proteomes" id="UP000735302">
    <property type="component" value="Unassembled WGS sequence"/>
</dbReference>
<evidence type="ECO:0000313" key="2">
    <source>
        <dbReference type="Proteomes" id="UP000735302"/>
    </source>
</evidence>
<organism evidence="1 2">
    <name type="scientific">Plakobranchus ocellatus</name>
    <dbReference type="NCBI Taxonomy" id="259542"/>
    <lineage>
        <taxon>Eukaryota</taxon>
        <taxon>Metazoa</taxon>
        <taxon>Spiralia</taxon>
        <taxon>Lophotrochozoa</taxon>
        <taxon>Mollusca</taxon>
        <taxon>Gastropoda</taxon>
        <taxon>Heterobranchia</taxon>
        <taxon>Euthyneura</taxon>
        <taxon>Panpulmonata</taxon>
        <taxon>Sacoglossa</taxon>
        <taxon>Placobranchoidea</taxon>
        <taxon>Plakobranchidae</taxon>
        <taxon>Plakobranchus</taxon>
    </lineage>
</organism>